<proteinExistence type="predicted"/>
<dbReference type="EMBL" id="PZJJ01000011">
    <property type="protein sequence ID" value="PTL38986.1"/>
    <property type="molecule type" value="Genomic_DNA"/>
</dbReference>
<dbReference type="RefSeq" id="WP_107584786.1">
    <property type="nucleotide sequence ID" value="NZ_PZJJ01000011.1"/>
</dbReference>
<organism evidence="2 3">
    <name type="scientific">Alkalicoccus saliphilus</name>
    <dbReference type="NCBI Taxonomy" id="200989"/>
    <lineage>
        <taxon>Bacteria</taxon>
        <taxon>Bacillati</taxon>
        <taxon>Bacillota</taxon>
        <taxon>Bacilli</taxon>
        <taxon>Bacillales</taxon>
        <taxon>Bacillaceae</taxon>
        <taxon>Alkalicoccus</taxon>
    </lineage>
</organism>
<name>A0A2T4U6F6_9BACI</name>
<accession>A0A2T4U6F6</accession>
<dbReference type="PROSITE" id="PS51186">
    <property type="entry name" value="GNAT"/>
    <property type="match status" value="1"/>
</dbReference>
<dbReference type="GO" id="GO:0016747">
    <property type="term" value="F:acyltransferase activity, transferring groups other than amino-acyl groups"/>
    <property type="evidence" value="ECO:0007669"/>
    <property type="project" value="InterPro"/>
</dbReference>
<gene>
    <name evidence="2" type="ORF">C6Y45_08375</name>
</gene>
<dbReference type="SUPFAM" id="SSF55729">
    <property type="entry name" value="Acyl-CoA N-acyltransferases (Nat)"/>
    <property type="match status" value="1"/>
</dbReference>
<evidence type="ECO:0000259" key="1">
    <source>
        <dbReference type="PROSITE" id="PS51186"/>
    </source>
</evidence>
<dbReference type="OrthoDB" id="3174529at2"/>
<protein>
    <recommendedName>
        <fullName evidence="1">N-acetyltransferase domain-containing protein</fullName>
    </recommendedName>
</protein>
<dbReference type="Gene3D" id="3.40.630.30">
    <property type="match status" value="1"/>
</dbReference>
<comment type="caution">
    <text evidence="2">The sequence shown here is derived from an EMBL/GenBank/DDBJ whole genome shotgun (WGS) entry which is preliminary data.</text>
</comment>
<dbReference type="Proteomes" id="UP000240509">
    <property type="component" value="Unassembled WGS sequence"/>
</dbReference>
<dbReference type="AlphaFoldDB" id="A0A2T4U6F6"/>
<keyword evidence="3" id="KW-1185">Reference proteome</keyword>
<evidence type="ECO:0000313" key="3">
    <source>
        <dbReference type="Proteomes" id="UP000240509"/>
    </source>
</evidence>
<feature type="domain" description="N-acetyltransferase" evidence="1">
    <location>
        <begin position="142"/>
        <end position="280"/>
    </location>
</feature>
<sequence length="280" mass="31997">MEFTQYERAGDLLLEIGSYLEEREVENNLPLGVLKQLHREEKEKKQSTAFIAEARKDNKPCAVLIQTPPRKMIVCGKTEAMREAAEWLFFLSKTVPGVVGCESAAEAFAKAWTEISGKEAVLVKEQFIYKLERVDEFEQPPGKLTYASEDDTALVMAWTEDFVMGSLREEDVKKLEETVLDQIRRNEVYLWRDEDHVPVSMAKRTRELTNGVVVNYVYTPEEYENQGFATACVGAMAGRLLDEGFEFCSVNTDIENEASKNVYQKLGFVRIGRSLEFDFK</sequence>
<dbReference type="Pfam" id="PF00583">
    <property type="entry name" value="Acetyltransf_1"/>
    <property type="match status" value="1"/>
</dbReference>
<reference evidence="2 3" key="1">
    <citation type="submission" date="2018-03" db="EMBL/GenBank/DDBJ databases">
        <title>Alkalicoccus saliphilus sp. nov., isolated from a mineral pool.</title>
        <authorList>
            <person name="Zhao B."/>
        </authorList>
    </citation>
    <scope>NUCLEOTIDE SEQUENCE [LARGE SCALE GENOMIC DNA]</scope>
    <source>
        <strain evidence="2 3">6AG</strain>
    </source>
</reference>
<dbReference type="InterPro" id="IPR000182">
    <property type="entry name" value="GNAT_dom"/>
</dbReference>
<dbReference type="InterPro" id="IPR016181">
    <property type="entry name" value="Acyl_CoA_acyltransferase"/>
</dbReference>
<evidence type="ECO:0000313" key="2">
    <source>
        <dbReference type="EMBL" id="PTL38986.1"/>
    </source>
</evidence>